<proteinExistence type="predicted"/>
<keyword evidence="3" id="KW-1185">Reference proteome</keyword>
<evidence type="ECO:0000313" key="2">
    <source>
        <dbReference type="EMBL" id="AMY08064.1"/>
    </source>
</evidence>
<gene>
    <name evidence="2" type="ORF">LuPra_01252</name>
</gene>
<evidence type="ECO:0000256" key="1">
    <source>
        <dbReference type="SAM" id="MobiDB-lite"/>
    </source>
</evidence>
<dbReference type="EMBL" id="CP015136">
    <property type="protein sequence ID" value="AMY08064.1"/>
    <property type="molecule type" value="Genomic_DNA"/>
</dbReference>
<evidence type="ECO:0000313" key="3">
    <source>
        <dbReference type="Proteomes" id="UP000076079"/>
    </source>
</evidence>
<dbReference type="KEGG" id="abac:LuPra_01252"/>
<reference evidence="3" key="2">
    <citation type="submission" date="2016-04" db="EMBL/GenBank/DDBJ databases">
        <title>First Complete Genome Sequence of a Subdivision 6 Acidobacterium.</title>
        <authorList>
            <person name="Huang S."/>
            <person name="Vieira S."/>
            <person name="Bunk B."/>
            <person name="Riedel T."/>
            <person name="Sproeer C."/>
            <person name="Overmann J."/>
        </authorList>
    </citation>
    <scope>NUCLEOTIDE SEQUENCE [LARGE SCALE GENOMIC DNA]</scope>
    <source>
        <strain evidence="3">DSM 100886 HEG_-6_39</strain>
    </source>
</reference>
<dbReference type="AlphaFoldDB" id="A0A143PJV7"/>
<name>A0A143PJV7_LUTPR</name>
<accession>A0A143PJV7</accession>
<dbReference type="Proteomes" id="UP000076079">
    <property type="component" value="Chromosome"/>
</dbReference>
<feature type="compositionally biased region" description="Low complexity" evidence="1">
    <location>
        <begin position="1"/>
        <end position="14"/>
    </location>
</feature>
<reference evidence="2 3" key="1">
    <citation type="journal article" date="2016" name="Genome Announc.">
        <title>First Complete Genome Sequence of a Subdivision 6 Acidobacterium Strain.</title>
        <authorList>
            <person name="Huang S."/>
            <person name="Vieira S."/>
            <person name="Bunk B."/>
            <person name="Riedel T."/>
            <person name="Sproer C."/>
            <person name="Overmann J."/>
        </authorList>
    </citation>
    <scope>NUCLEOTIDE SEQUENCE [LARGE SCALE GENOMIC DNA]</scope>
    <source>
        <strain evidence="3">DSM 100886 HEG_-6_39</strain>
    </source>
</reference>
<organism evidence="2 3">
    <name type="scientific">Luteitalea pratensis</name>
    <dbReference type="NCBI Taxonomy" id="1855912"/>
    <lineage>
        <taxon>Bacteria</taxon>
        <taxon>Pseudomonadati</taxon>
        <taxon>Acidobacteriota</taxon>
        <taxon>Vicinamibacteria</taxon>
        <taxon>Vicinamibacterales</taxon>
        <taxon>Vicinamibacteraceae</taxon>
        <taxon>Luteitalea</taxon>
    </lineage>
</organism>
<sequence>MDACRTRATSSSSPVPRPPRTGYAFAVETHDPLSVGRRLGEIREGLLRLHQSLLDWQRRAHERLHGRMSATELLQVLLHDPEFAWLRPISEIIVHIDQMLADEGTADEDAILVQVRALASPDADGTPYAQRYLQAIQESPDAVLAHKDLLALLRRQRAPR</sequence>
<feature type="region of interest" description="Disordered" evidence="1">
    <location>
        <begin position="1"/>
        <end position="22"/>
    </location>
</feature>
<protein>
    <submittedName>
        <fullName evidence="2">Uncharacterized protein</fullName>
    </submittedName>
</protein>